<organism evidence="1 2">
    <name type="scientific">Cylindrobasidium torrendii FP15055 ss-10</name>
    <dbReference type="NCBI Taxonomy" id="1314674"/>
    <lineage>
        <taxon>Eukaryota</taxon>
        <taxon>Fungi</taxon>
        <taxon>Dikarya</taxon>
        <taxon>Basidiomycota</taxon>
        <taxon>Agaricomycotina</taxon>
        <taxon>Agaricomycetes</taxon>
        <taxon>Agaricomycetidae</taxon>
        <taxon>Agaricales</taxon>
        <taxon>Marasmiineae</taxon>
        <taxon>Physalacriaceae</taxon>
        <taxon>Cylindrobasidium</taxon>
    </lineage>
</organism>
<protein>
    <submittedName>
        <fullName evidence="1">Uncharacterized protein</fullName>
    </submittedName>
</protein>
<dbReference type="AlphaFoldDB" id="A0A0D7ASB0"/>
<evidence type="ECO:0000313" key="1">
    <source>
        <dbReference type="EMBL" id="KIY61233.1"/>
    </source>
</evidence>
<dbReference type="Proteomes" id="UP000054007">
    <property type="component" value="Unassembled WGS sequence"/>
</dbReference>
<keyword evidence="2" id="KW-1185">Reference proteome</keyword>
<sequence length="75" mass="7937">MVTTFRLRRVGRMEGTDVAQSTQSSNVFAASANEAAPACFTTTFCVAALGEHTVPTLEDWTGASIPRGAASVFRL</sequence>
<dbReference type="EMBL" id="KN881003">
    <property type="protein sequence ID" value="KIY61233.1"/>
    <property type="molecule type" value="Genomic_DNA"/>
</dbReference>
<gene>
    <name evidence="1" type="ORF">CYLTODRAFT_234708</name>
</gene>
<evidence type="ECO:0000313" key="2">
    <source>
        <dbReference type="Proteomes" id="UP000054007"/>
    </source>
</evidence>
<name>A0A0D7ASB0_9AGAR</name>
<reference evidence="1 2" key="1">
    <citation type="journal article" date="2015" name="Fungal Genet. Biol.">
        <title>Evolution of novel wood decay mechanisms in Agaricales revealed by the genome sequences of Fistulina hepatica and Cylindrobasidium torrendii.</title>
        <authorList>
            <person name="Floudas D."/>
            <person name="Held B.W."/>
            <person name="Riley R."/>
            <person name="Nagy L.G."/>
            <person name="Koehler G."/>
            <person name="Ransdell A.S."/>
            <person name="Younus H."/>
            <person name="Chow J."/>
            <person name="Chiniquy J."/>
            <person name="Lipzen A."/>
            <person name="Tritt A."/>
            <person name="Sun H."/>
            <person name="Haridas S."/>
            <person name="LaButti K."/>
            <person name="Ohm R.A."/>
            <person name="Kues U."/>
            <person name="Blanchette R.A."/>
            <person name="Grigoriev I.V."/>
            <person name="Minto R.E."/>
            <person name="Hibbett D.S."/>
        </authorList>
    </citation>
    <scope>NUCLEOTIDE SEQUENCE [LARGE SCALE GENOMIC DNA]</scope>
    <source>
        <strain evidence="1 2">FP15055 ss-10</strain>
    </source>
</reference>
<accession>A0A0D7ASB0</accession>
<proteinExistence type="predicted"/>